<comment type="caution">
    <text evidence="3">The sequence shown here is derived from an EMBL/GenBank/DDBJ whole genome shotgun (WGS) entry which is preliminary data.</text>
</comment>
<reference evidence="3 4" key="1">
    <citation type="journal article" date="2019" name="Int. J. Syst. Evol. Microbiol.">
        <title>The Global Catalogue of Microorganisms (GCM) 10K type strain sequencing project: providing services to taxonomists for standard genome sequencing and annotation.</title>
        <authorList>
            <consortium name="The Broad Institute Genomics Platform"/>
            <consortium name="The Broad Institute Genome Sequencing Center for Infectious Disease"/>
            <person name="Wu L."/>
            <person name="Ma J."/>
        </authorList>
    </citation>
    <scope>NUCLEOTIDE SEQUENCE [LARGE SCALE GENOMIC DNA]</scope>
    <source>
        <strain evidence="3 4">CGMCC 1.3240</strain>
    </source>
</reference>
<dbReference type="EMBL" id="JBHSXQ010000006">
    <property type="protein sequence ID" value="MFC6906931.1"/>
    <property type="molecule type" value="Genomic_DNA"/>
</dbReference>
<keyword evidence="4" id="KW-1185">Reference proteome</keyword>
<sequence>MSESTPTTTSTESTATDQPATETAEPTLESVCEQLEALTDRVAELEAQIERKDERIEELEAELTEYKRFAGSEFANVRGRITDVEDQTEELETMLQETPIETTNVDAEENDSQTTTTETPLERICTLPEHVADRELTTNQKRARFIARDVKDYAEKAPAGLVLDSQTIAKVITAAEGSKPHTQTVARVMDFLEKLGKDDVEQTKRRGKKLVVVDEDVANRYHDRCDRANEQPPAGGVMS</sequence>
<keyword evidence="1" id="KW-0175">Coiled coil</keyword>
<evidence type="ECO:0000313" key="4">
    <source>
        <dbReference type="Proteomes" id="UP001596312"/>
    </source>
</evidence>
<evidence type="ECO:0000313" key="3">
    <source>
        <dbReference type="EMBL" id="MFC6906931.1"/>
    </source>
</evidence>
<organism evidence="3 4">
    <name type="scientific">Halalkalicoccus tibetensis</name>
    <dbReference type="NCBI Taxonomy" id="175632"/>
    <lineage>
        <taxon>Archaea</taxon>
        <taxon>Methanobacteriati</taxon>
        <taxon>Methanobacteriota</taxon>
        <taxon>Stenosarchaea group</taxon>
        <taxon>Halobacteria</taxon>
        <taxon>Halobacteriales</taxon>
        <taxon>Halococcaceae</taxon>
        <taxon>Halalkalicoccus</taxon>
    </lineage>
</organism>
<gene>
    <name evidence="3" type="ORF">ACFQGH_17195</name>
</gene>
<dbReference type="AlphaFoldDB" id="A0ABD5VB35"/>
<dbReference type="Gene3D" id="1.10.287.1490">
    <property type="match status" value="1"/>
</dbReference>
<name>A0ABD5VB35_9EURY</name>
<evidence type="ECO:0000256" key="1">
    <source>
        <dbReference type="SAM" id="Coils"/>
    </source>
</evidence>
<proteinExistence type="predicted"/>
<dbReference type="RefSeq" id="WP_340605511.1">
    <property type="nucleotide sequence ID" value="NZ_JBBMXV010000006.1"/>
</dbReference>
<accession>A0ABD5VB35</accession>
<evidence type="ECO:0000256" key="2">
    <source>
        <dbReference type="SAM" id="MobiDB-lite"/>
    </source>
</evidence>
<feature type="region of interest" description="Disordered" evidence="2">
    <location>
        <begin position="1"/>
        <end position="28"/>
    </location>
</feature>
<protein>
    <submittedName>
        <fullName evidence="3">Uncharacterized protein</fullName>
    </submittedName>
</protein>
<dbReference type="Proteomes" id="UP001596312">
    <property type="component" value="Unassembled WGS sequence"/>
</dbReference>
<feature type="coiled-coil region" evidence="1">
    <location>
        <begin position="28"/>
        <end position="69"/>
    </location>
</feature>
<feature type="compositionally biased region" description="Low complexity" evidence="2">
    <location>
        <begin position="1"/>
        <end position="16"/>
    </location>
</feature>